<evidence type="ECO:0000313" key="3">
    <source>
        <dbReference type="Proteomes" id="UP000295414"/>
    </source>
</evidence>
<gene>
    <name evidence="2" type="ORF">EDC34_10270</name>
</gene>
<dbReference type="OrthoDB" id="69432at2"/>
<comment type="caution">
    <text evidence="2">The sequence shown here is derived from an EMBL/GenBank/DDBJ whole genome shotgun (WGS) entry which is preliminary data.</text>
</comment>
<keyword evidence="3" id="KW-1185">Reference proteome</keyword>
<dbReference type="RefSeq" id="WP_114959518.1">
    <property type="nucleotide sequence ID" value="NZ_MSZW01000002.1"/>
</dbReference>
<organism evidence="2 3">
    <name type="scientific">Thermomonas haemolytica</name>
    <dbReference type="NCBI Taxonomy" id="141949"/>
    <lineage>
        <taxon>Bacteria</taxon>
        <taxon>Pseudomonadati</taxon>
        <taxon>Pseudomonadota</taxon>
        <taxon>Gammaproteobacteria</taxon>
        <taxon>Lysobacterales</taxon>
        <taxon>Lysobacteraceae</taxon>
        <taxon>Thermomonas</taxon>
    </lineage>
</organism>
<feature type="signal peptide" evidence="1">
    <location>
        <begin position="1"/>
        <end position="18"/>
    </location>
</feature>
<feature type="chain" id="PRO_5020491601" evidence="1">
    <location>
        <begin position="19"/>
        <end position="238"/>
    </location>
</feature>
<dbReference type="Proteomes" id="UP000295414">
    <property type="component" value="Unassembled WGS sequence"/>
</dbReference>
<accession>A0A4R3N9E7</accession>
<name>A0A4R3N9E7_9GAMM</name>
<reference evidence="2 3" key="1">
    <citation type="submission" date="2019-03" db="EMBL/GenBank/DDBJ databases">
        <title>Genomic Encyclopedia of Type Strains, Phase IV (KMG-IV): sequencing the most valuable type-strain genomes for metagenomic binning, comparative biology and taxonomic classification.</title>
        <authorList>
            <person name="Goeker M."/>
        </authorList>
    </citation>
    <scope>NUCLEOTIDE SEQUENCE [LARGE SCALE GENOMIC DNA]</scope>
    <source>
        <strain evidence="2 3">DSM 13605</strain>
    </source>
</reference>
<evidence type="ECO:0000313" key="2">
    <source>
        <dbReference type="EMBL" id="TCT25182.1"/>
    </source>
</evidence>
<evidence type="ECO:0000256" key="1">
    <source>
        <dbReference type="SAM" id="SignalP"/>
    </source>
</evidence>
<proteinExistence type="predicted"/>
<keyword evidence="1" id="KW-0732">Signal</keyword>
<dbReference type="AlphaFoldDB" id="A0A4R3N9E7"/>
<sequence>MRRLLALLLSCCLPLAQAARPAPADVAVLVTLHQMHAQVPAYPQAALAQAIERLAPDVLCIEVRPDHYAARAPEPNKVEYPGTVYPLIDARHYRVYPMEPASPRYEAILQPYLAANRAFAEGQPQAAAAFSAHGEALYAALRAYWTSPARVNDAVTDTQMRAKHALQAGLVGPGEATGWEAWNGEFLATIARAARENPGKRIVVLAGAEHGYWLRAALAKTPGVRLLDTAALLAAPAG</sequence>
<protein>
    <submittedName>
        <fullName evidence="2">Uncharacterized protein</fullName>
    </submittedName>
</protein>
<dbReference type="EMBL" id="SMAP01000002">
    <property type="protein sequence ID" value="TCT25182.1"/>
    <property type="molecule type" value="Genomic_DNA"/>
</dbReference>